<evidence type="ECO:0000256" key="1">
    <source>
        <dbReference type="ARBA" id="ARBA00006295"/>
    </source>
</evidence>
<evidence type="ECO:0000256" key="4">
    <source>
        <dbReference type="SAM" id="Coils"/>
    </source>
</evidence>
<dbReference type="InterPro" id="IPR003115">
    <property type="entry name" value="ParB_N"/>
</dbReference>
<dbReference type="SUPFAM" id="SSF109709">
    <property type="entry name" value="KorB DNA-binding domain-like"/>
    <property type="match status" value="1"/>
</dbReference>
<dbReference type="KEGG" id="lgo:JCM16774_0116"/>
<dbReference type="AlphaFoldDB" id="A0A510J7J7"/>
<dbReference type="InterPro" id="IPR041468">
    <property type="entry name" value="HTH_ParB/Spo0J"/>
</dbReference>
<dbReference type="OrthoDB" id="9802051at2"/>
<evidence type="ECO:0000256" key="2">
    <source>
        <dbReference type="ARBA" id="ARBA00022829"/>
    </source>
</evidence>
<accession>A0A510J7J7</accession>
<protein>
    <submittedName>
        <fullName evidence="6">ParB-like protein</fullName>
    </submittedName>
</protein>
<dbReference type="Proteomes" id="UP000321606">
    <property type="component" value="Chromosome"/>
</dbReference>
<evidence type="ECO:0000313" key="6">
    <source>
        <dbReference type="EMBL" id="BBM35209.1"/>
    </source>
</evidence>
<gene>
    <name evidence="6" type="ORF">JCM16774_0116</name>
</gene>
<dbReference type="GO" id="GO:0005694">
    <property type="term" value="C:chromosome"/>
    <property type="evidence" value="ECO:0007669"/>
    <property type="project" value="TreeGrafter"/>
</dbReference>
<dbReference type="GO" id="GO:0003677">
    <property type="term" value="F:DNA binding"/>
    <property type="evidence" value="ECO:0007669"/>
    <property type="project" value="UniProtKB-KW"/>
</dbReference>
<evidence type="ECO:0000259" key="5">
    <source>
        <dbReference type="PROSITE" id="PS50943"/>
    </source>
</evidence>
<dbReference type="SMART" id="SM00470">
    <property type="entry name" value="ParB"/>
    <property type="match status" value="1"/>
</dbReference>
<dbReference type="RefSeq" id="WP_036055957.1">
    <property type="nucleotide sequence ID" value="NZ_AP019822.1"/>
</dbReference>
<dbReference type="SUPFAM" id="SSF110849">
    <property type="entry name" value="ParB/Sulfiredoxin"/>
    <property type="match status" value="1"/>
</dbReference>
<dbReference type="FunFam" id="1.10.10.2830:FF:000001">
    <property type="entry name" value="Chromosome partitioning protein ParB"/>
    <property type="match status" value="1"/>
</dbReference>
<dbReference type="InterPro" id="IPR050336">
    <property type="entry name" value="Chromosome_partition/occlusion"/>
</dbReference>
<keyword evidence="3" id="KW-0238">DNA-binding</keyword>
<evidence type="ECO:0000313" key="7">
    <source>
        <dbReference type="Proteomes" id="UP000321606"/>
    </source>
</evidence>
<dbReference type="Pfam" id="PF17762">
    <property type="entry name" value="HTH_ParB"/>
    <property type="match status" value="1"/>
</dbReference>
<organism evidence="6 7">
    <name type="scientific">Pseudoleptotrichia goodfellowii</name>
    <dbReference type="NCBI Taxonomy" id="157692"/>
    <lineage>
        <taxon>Bacteria</taxon>
        <taxon>Fusobacteriati</taxon>
        <taxon>Fusobacteriota</taxon>
        <taxon>Fusobacteriia</taxon>
        <taxon>Fusobacteriales</taxon>
        <taxon>Leptotrichiaceae</taxon>
        <taxon>Pseudoleptotrichia</taxon>
    </lineage>
</organism>
<sequence>MKLLKLPINKIITNPNQPRKYFDDEKMEELKESIKNNGLIQPIVVRKLESGKYEIIAGERRFRACRELGLESIEVLEINAGNSKSYEFSVLENIQRENLNPVEEAESYIMLMEVYGYTQEKLAEKLGKTRSSISNKTRILKLPEKVKEMVKKGELSYGHARTLLGINDTKEITDLAKKIIDKKYSVREVEKIVKKYSEKIEKKSEKKEKNNENVVKLNDKEVTENYDKYDENNDEKVFIEEKLREFFETKVSIKGDLQKQGKIEIDFFDYEDLSRIISLLNIEFE</sequence>
<dbReference type="STRING" id="714315.GCA_000516535_00127"/>
<dbReference type="EMBL" id="AP019822">
    <property type="protein sequence ID" value="BBM35209.1"/>
    <property type="molecule type" value="Genomic_DNA"/>
</dbReference>
<dbReference type="Pfam" id="PF02195">
    <property type="entry name" value="ParB_N"/>
    <property type="match status" value="1"/>
</dbReference>
<feature type="domain" description="HTH cro/C1-type" evidence="5">
    <location>
        <begin position="116"/>
        <end position="135"/>
    </location>
</feature>
<dbReference type="PROSITE" id="PS50943">
    <property type="entry name" value="HTH_CROC1"/>
    <property type="match status" value="1"/>
</dbReference>
<dbReference type="GO" id="GO:0007059">
    <property type="term" value="P:chromosome segregation"/>
    <property type="evidence" value="ECO:0007669"/>
    <property type="project" value="UniProtKB-KW"/>
</dbReference>
<dbReference type="PANTHER" id="PTHR33375">
    <property type="entry name" value="CHROMOSOME-PARTITIONING PROTEIN PARB-RELATED"/>
    <property type="match status" value="1"/>
</dbReference>
<dbReference type="PANTHER" id="PTHR33375:SF1">
    <property type="entry name" value="CHROMOSOME-PARTITIONING PROTEIN PARB-RELATED"/>
    <property type="match status" value="1"/>
</dbReference>
<feature type="coiled-coil region" evidence="4">
    <location>
        <begin position="186"/>
        <end position="220"/>
    </location>
</feature>
<reference evidence="6 7" key="1">
    <citation type="submission" date="2019-07" db="EMBL/GenBank/DDBJ databases">
        <title>Complete Genome Sequence of Leptotrichia goodfellowii Strain JCM 16774.</title>
        <authorList>
            <person name="Watanabe S."/>
            <person name="Cui L."/>
        </authorList>
    </citation>
    <scope>NUCLEOTIDE SEQUENCE [LARGE SCALE GENOMIC DNA]</scope>
    <source>
        <strain evidence="6 7">JCM16774</strain>
    </source>
</reference>
<dbReference type="Gene3D" id="3.90.1530.30">
    <property type="match status" value="1"/>
</dbReference>
<evidence type="ECO:0000256" key="3">
    <source>
        <dbReference type="ARBA" id="ARBA00023125"/>
    </source>
</evidence>
<dbReference type="CDD" id="cd16393">
    <property type="entry name" value="SPO0J_N"/>
    <property type="match status" value="1"/>
</dbReference>
<dbReference type="InterPro" id="IPR001387">
    <property type="entry name" value="Cro/C1-type_HTH"/>
</dbReference>
<name>A0A510J7J7_9FUSO</name>
<dbReference type="InterPro" id="IPR036086">
    <property type="entry name" value="ParB/Sulfiredoxin_sf"/>
</dbReference>
<dbReference type="FunFam" id="3.90.1530.30:FF:000001">
    <property type="entry name" value="Chromosome partitioning protein ParB"/>
    <property type="match status" value="1"/>
</dbReference>
<keyword evidence="2" id="KW-0159">Chromosome partition</keyword>
<proteinExistence type="inferred from homology"/>
<keyword evidence="4" id="KW-0175">Coiled coil</keyword>
<dbReference type="InterPro" id="IPR004437">
    <property type="entry name" value="ParB/RepB/Spo0J"/>
</dbReference>
<dbReference type="NCBIfam" id="TIGR00180">
    <property type="entry name" value="parB_part"/>
    <property type="match status" value="1"/>
</dbReference>
<comment type="similarity">
    <text evidence="1">Belongs to the ParB family.</text>
</comment>
<dbReference type="Gene3D" id="1.10.10.2830">
    <property type="match status" value="1"/>
</dbReference>